<evidence type="ECO:0000313" key="8">
    <source>
        <dbReference type="Proteomes" id="UP000199438"/>
    </source>
</evidence>
<sequence>MKFNKIACVDYTKMNDEAIAQLQEYSEEKIIHPDDFPETKEEILNRIGDAEVIFVSWKTQITEEIIQECPNLKYIGMCCSLFDDASANVAVNYAREKGITVTGIFDYGDPGVAEFVISELIMLIHGYAEKQWKEIPHELTDLKIGIIGLGVTGQLLADCLLPFGADLYYFSRSRKLQYEQKGLDYLELDELLETVDVISIHLPKNLEILQPEHFEKFGNGKIFINTSLGMPFDLKAFRNWIKSTSNFAIFDGDAKKDVPQDIHERKNVVIGKKSAGWTLKTQERLSEKVVKNFKEYLQEN</sequence>
<evidence type="ECO:0000256" key="2">
    <source>
        <dbReference type="ARBA" id="ARBA00023002"/>
    </source>
</evidence>
<dbReference type="PANTHER" id="PTHR43761">
    <property type="entry name" value="D-ISOMER SPECIFIC 2-HYDROXYACID DEHYDROGENASE FAMILY PROTEIN (AFU_ORTHOLOGUE AFUA_1G13630)"/>
    <property type="match status" value="1"/>
</dbReference>
<keyword evidence="8" id="KW-1185">Reference proteome</keyword>
<accession>A0A1I1GQH8</accession>
<feature type="domain" description="D-isomer specific 2-hydroxyacid dehydrogenase catalytic" evidence="5">
    <location>
        <begin position="13"/>
        <end position="299"/>
    </location>
</feature>
<evidence type="ECO:0000259" key="6">
    <source>
        <dbReference type="Pfam" id="PF02826"/>
    </source>
</evidence>
<dbReference type="Pfam" id="PF02826">
    <property type="entry name" value="2-Hacid_dh_C"/>
    <property type="match status" value="1"/>
</dbReference>
<dbReference type="OrthoDB" id="9805416at2"/>
<dbReference type="InterPro" id="IPR050418">
    <property type="entry name" value="D-iso_2-hydroxyacid_DH_PdxB"/>
</dbReference>
<dbReference type="Gene3D" id="3.40.50.720">
    <property type="entry name" value="NAD(P)-binding Rossmann-like Domain"/>
    <property type="match status" value="2"/>
</dbReference>
<keyword evidence="2 4" id="KW-0560">Oxidoreductase</keyword>
<dbReference type="STRING" id="1334022.SAMN04487907_102377"/>
<dbReference type="Proteomes" id="UP000199438">
    <property type="component" value="Unassembled WGS sequence"/>
</dbReference>
<evidence type="ECO:0000256" key="3">
    <source>
        <dbReference type="ARBA" id="ARBA00023027"/>
    </source>
</evidence>
<dbReference type="InterPro" id="IPR006139">
    <property type="entry name" value="D-isomer_2_OHA_DH_cat_dom"/>
</dbReference>
<keyword evidence="3" id="KW-0520">NAD</keyword>
<dbReference type="AlphaFoldDB" id="A0A1I1GQH8"/>
<reference evidence="8" key="1">
    <citation type="submission" date="2016-10" db="EMBL/GenBank/DDBJ databases">
        <authorList>
            <person name="Varghese N."/>
            <person name="Submissions S."/>
        </authorList>
    </citation>
    <scope>NUCLEOTIDE SEQUENCE [LARGE SCALE GENOMIC DNA]</scope>
    <source>
        <strain evidence="8">DSM 24499</strain>
    </source>
</reference>
<dbReference type="SUPFAM" id="SSF51735">
    <property type="entry name" value="NAD(P)-binding Rossmann-fold domains"/>
    <property type="match status" value="1"/>
</dbReference>
<comment type="similarity">
    <text evidence="1 4">Belongs to the D-isomer specific 2-hydroxyacid dehydrogenase family.</text>
</comment>
<dbReference type="InterPro" id="IPR036291">
    <property type="entry name" value="NAD(P)-bd_dom_sf"/>
</dbReference>
<protein>
    <recommendedName>
        <fullName evidence="9">Lactate dehydrogenase</fullName>
    </recommendedName>
</protein>
<evidence type="ECO:0000313" key="7">
    <source>
        <dbReference type="EMBL" id="SFC14017.1"/>
    </source>
</evidence>
<feature type="domain" description="D-isomer specific 2-hydroxyacid dehydrogenase NAD-binding" evidence="6">
    <location>
        <begin position="129"/>
        <end position="270"/>
    </location>
</feature>
<dbReference type="GO" id="GO:0051287">
    <property type="term" value="F:NAD binding"/>
    <property type="evidence" value="ECO:0007669"/>
    <property type="project" value="InterPro"/>
</dbReference>
<evidence type="ECO:0000256" key="4">
    <source>
        <dbReference type="RuleBase" id="RU003719"/>
    </source>
</evidence>
<dbReference type="EMBL" id="FOKV01000002">
    <property type="protein sequence ID" value="SFC14017.1"/>
    <property type="molecule type" value="Genomic_DNA"/>
</dbReference>
<organism evidence="7 8">
    <name type="scientific">Zunongwangia mangrovi</name>
    <dbReference type="NCBI Taxonomy" id="1334022"/>
    <lineage>
        <taxon>Bacteria</taxon>
        <taxon>Pseudomonadati</taxon>
        <taxon>Bacteroidota</taxon>
        <taxon>Flavobacteriia</taxon>
        <taxon>Flavobacteriales</taxon>
        <taxon>Flavobacteriaceae</taxon>
        <taxon>Zunongwangia</taxon>
    </lineage>
</organism>
<gene>
    <name evidence="7" type="ORF">SAMN04487907_102377</name>
</gene>
<dbReference type="SUPFAM" id="SSF52283">
    <property type="entry name" value="Formate/glycerate dehydrogenase catalytic domain-like"/>
    <property type="match status" value="1"/>
</dbReference>
<evidence type="ECO:0000259" key="5">
    <source>
        <dbReference type="Pfam" id="PF00389"/>
    </source>
</evidence>
<evidence type="ECO:0000256" key="1">
    <source>
        <dbReference type="ARBA" id="ARBA00005854"/>
    </source>
</evidence>
<name>A0A1I1GQH8_9FLAO</name>
<dbReference type="RefSeq" id="WP_092541415.1">
    <property type="nucleotide sequence ID" value="NZ_FOKV01000002.1"/>
</dbReference>
<dbReference type="PANTHER" id="PTHR43761:SF1">
    <property type="entry name" value="D-ISOMER SPECIFIC 2-HYDROXYACID DEHYDROGENASE CATALYTIC DOMAIN-CONTAINING PROTEIN-RELATED"/>
    <property type="match status" value="1"/>
</dbReference>
<proteinExistence type="inferred from homology"/>
<dbReference type="GO" id="GO:0016616">
    <property type="term" value="F:oxidoreductase activity, acting on the CH-OH group of donors, NAD or NADP as acceptor"/>
    <property type="evidence" value="ECO:0007669"/>
    <property type="project" value="InterPro"/>
</dbReference>
<dbReference type="InterPro" id="IPR006140">
    <property type="entry name" value="D-isomer_DH_NAD-bd"/>
</dbReference>
<evidence type="ECO:0008006" key="9">
    <source>
        <dbReference type="Google" id="ProtNLM"/>
    </source>
</evidence>
<dbReference type="Pfam" id="PF00389">
    <property type="entry name" value="2-Hacid_dh"/>
    <property type="match status" value="1"/>
</dbReference>